<feature type="transmembrane region" description="Helical" evidence="1">
    <location>
        <begin position="131"/>
        <end position="152"/>
    </location>
</feature>
<evidence type="ECO:0000256" key="1">
    <source>
        <dbReference type="SAM" id="Phobius"/>
    </source>
</evidence>
<dbReference type="Proteomes" id="UP001224516">
    <property type="component" value="Unassembled WGS sequence"/>
</dbReference>
<evidence type="ECO:0000313" key="3">
    <source>
        <dbReference type="Proteomes" id="UP001224516"/>
    </source>
</evidence>
<protein>
    <recommendedName>
        <fullName evidence="4">DUF485 domain-containing protein</fullName>
    </recommendedName>
</protein>
<name>A0ABU8UXL7_9NEIS</name>
<comment type="caution">
    <text evidence="2">The sequence shown here is derived from an EMBL/GenBank/DDBJ whole genome shotgun (WGS) entry which is preliminary data.</text>
</comment>
<reference evidence="2 3" key="1">
    <citation type="submission" date="2023-12" db="EMBL/GenBank/DDBJ databases">
        <title>Evaluation and characterization of a potential secondary metabolite violacein from indigenous Chromobacterium amazonense SAM215.</title>
        <authorList>
            <person name="Tarafdar M.R."/>
            <person name="Abedin S.M."/>
            <person name="Atiqua A."/>
            <person name="Saha A."/>
            <person name="Khan S.N."/>
        </authorList>
    </citation>
    <scope>NUCLEOTIDE SEQUENCE [LARGE SCALE GENOMIC DNA]</scope>
    <source>
        <strain evidence="2 3">SAM215</strain>
    </source>
</reference>
<sequence length="177" mass="19374">MNLQMGRHASVDHEKRIALLPFEGMLFAVEQQSNTSRAGADRPDAWPARQDIAPLGVQIAYDGKINKPKALSAVILPISRHMETNMRKGILLFWPSFIIAVLATVVFYSVFDPAELTLHGHALFADKLTAYSVFMLISWAFGALNTSIVLLLEKSARDINGFAPPPVISGDEDGSPT</sequence>
<gene>
    <name evidence="2" type="ORF">QCL97_002740</name>
</gene>
<keyword evidence="3" id="KW-1185">Reference proteome</keyword>
<keyword evidence="1" id="KW-0812">Transmembrane</keyword>
<evidence type="ECO:0008006" key="4">
    <source>
        <dbReference type="Google" id="ProtNLM"/>
    </source>
</evidence>
<dbReference type="RefSeq" id="WP_307912569.1">
    <property type="nucleotide sequence ID" value="NZ_JAVFJF020000003.1"/>
</dbReference>
<keyword evidence="1" id="KW-0472">Membrane</keyword>
<proteinExistence type="predicted"/>
<feature type="transmembrane region" description="Helical" evidence="1">
    <location>
        <begin position="90"/>
        <end position="111"/>
    </location>
</feature>
<accession>A0ABU8UXL7</accession>
<organism evidence="2 3">
    <name type="scientific">Chromobacterium amazonense</name>
    <dbReference type="NCBI Taxonomy" id="1382803"/>
    <lineage>
        <taxon>Bacteria</taxon>
        <taxon>Pseudomonadati</taxon>
        <taxon>Pseudomonadota</taxon>
        <taxon>Betaproteobacteria</taxon>
        <taxon>Neisseriales</taxon>
        <taxon>Chromobacteriaceae</taxon>
        <taxon>Chromobacterium</taxon>
    </lineage>
</organism>
<keyword evidence="1" id="KW-1133">Transmembrane helix</keyword>
<dbReference type="EMBL" id="JAVFJF020000003">
    <property type="protein sequence ID" value="MEJ8673629.1"/>
    <property type="molecule type" value="Genomic_DNA"/>
</dbReference>
<evidence type="ECO:0000313" key="2">
    <source>
        <dbReference type="EMBL" id="MEJ8673629.1"/>
    </source>
</evidence>